<proteinExistence type="predicted"/>
<dbReference type="PANTHER" id="PTHR34454">
    <property type="entry name" value="TUNICAMYCIN INDUCED PROTEIN"/>
    <property type="match status" value="1"/>
</dbReference>
<keyword evidence="2" id="KW-1185">Reference proteome</keyword>
<dbReference type="AlphaFoldDB" id="A0A5A7PRC4"/>
<gene>
    <name evidence="1" type="ORF">STAS_11585</name>
</gene>
<organism evidence="1 2">
    <name type="scientific">Striga asiatica</name>
    <name type="common">Asiatic witchweed</name>
    <name type="synonym">Buchnera asiatica</name>
    <dbReference type="NCBI Taxonomy" id="4170"/>
    <lineage>
        <taxon>Eukaryota</taxon>
        <taxon>Viridiplantae</taxon>
        <taxon>Streptophyta</taxon>
        <taxon>Embryophyta</taxon>
        <taxon>Tracheophyta</taxon>
        <taxon>Spermatophyta</taxon>
        <taxon>Magnoliopsida</taxon>
        <taxon>eudicotyledons</taxon>
        <taxon>Gunneridae</taxon>
        <taxon>Pentapetalae</taxon>
        <taxon>asterids</taxon>
        <taxon>lamiids</taxon>
        <taxon>Lamiales</taxon>
        <taxon>Orobanchaceae</taxon>
        <taxon>Buchnereae</taxon>
        <taxon>Striga</taxon>
    </lineage>
</organism>
<sequence>MKEAIVKGLVLQAEDFKTSGFDSRDAQVCKLVVYEFDVEIDNKVMPLKLLEDVNRWEYVDFTIFQTEHPVRPGDEHGLLPRSCGSSVDIIFVHCLEQMVLKTEVEPITAALYDFSGGEVKPVGEWLFSIHWSY</sequence>
<evidence type="ECO:0000313" key="2">
    <source>
        <dbReference type="Proteomes" id="UP000325081"/>
    </source>
</evidence>
<comment type="caution">
    <text evidence="1">The sequence shown here is derived from an EMBL/GenBank/DDBJ whole genome shotgun (WGS) entry which is preliminary data.</text>
</comment>
<dbReference type="Proteomes" id="UP000325081">
    <property type="component" value="Unassembled WGS sequence"/>
</dbReference>
<dbReference type="PANTHER" id="PTHR34454:SF2">
    <property type="entry name" value="PROTEIN TUNICAMYCIN INDUCED 1"/>
    <property type="match status" value="1"/>
</dbReference>
<dbReference type="EMBL" id="BKCP01004961">
    <property type="protein sequence ID" value="GER35314.1"/>
    <property type="molecule type" value="Genomic_DNA"/>
</dbReference>
<protein>
    <submittedName>
        <fullName evidence="1">Quasimodo2 like</fullName>
    </submittedName>
</protein>
<reference evidence="2" key="1">
    <citation type="journal article" date="2019" name="Curr. Biol.">
        <title>Genome Sequence of Striga asiatica Provides Insight into the Evolution of Plant Parasitism.</title>
        <authorList>
            <person name="Yoshida S."/>
            <person name="Kim S."/>
            <person name="Wafula E.K."/>
            <person name="Tanskanen J."/>
            <person name="Kim Y.M."/>
            <person name="Honaas L."/>
            <person name="Yang Z."/>
            <person name="Spallek T."/>
            <person name="Conn C.E."/>
            <person name="Ichihashi Y."/>
            <person name="Cheong K."/>
            <person name="Cui S."/>
            <person name="Der J.P."/>
            <person name="Gundlach H."/>
            <person name="Jiao Y."/>
            <person name="Hori C."/>
            <person name="Ishida J.K."/>
            <person name="Kasahara H."/>
            <person name="Kiba T."/>
            <person name="Kim M.S."/>
            <person name="Koo N."/>
            <person name="Laohavisit A."/>
            <person name="Lee Y.H."/>
            <person name="Lumba S."/>
            <person name="McCourt P."/>
            <person name="Mortimer J.C."/>
            <person name="Mutuku J.M."/>
            <person name="Nomura T."/>
            <person name="Sasaki-Sekimoto Y."/>
            <person name="Seto Y."/>
            <person name="Wang Y."/>
            <person name="Wakatake T."/>
            <person name="Sakakibara H."/>
            <person name="Demura T."/>
            <person name="Yamaguchi S."/>
            <person name="Yoneyama K."/>
            <person name="Manabe R.I."/>
            <person name="Nelson D.C."/>
            <person name="Schulman A.H."/>
            <person name="Timko M.P."/>
            <person name="dePamphilis C.W."/>
            <person name="Choi D."/>
            <person name="Shirasu K."/>
        </authorList>
    </citation>
    <scope>NUCLEOTIDE SEQUENCE [LARGE SCALE GENOMIC DNA]</scope>
    <source>
        <strain evidence="2">cv. UVA1</strain>
    </source>
</reference>
<name>A0A5A7PRC4_STRAF</name>
<accession>A0A5A7PRC4</accession>
<dbReference type="OrthoDB" id="513870at2759"/>
<evidence type="ECO:0000313" key="1">
    <source>
        <dbReference type="EMBL" id="GER35314.1"/>
    </source>
</evidence>
<dbReference type="InterPro" id="IPR053283">
    <property type="entry name" value="TUNICAMYCIN_INDUCED_1"/>
</dbReference>